<evidence type="ECO:0000313" key="3">
    <source>
        <dbReference type="EMBL" id="MBL0419805.1"/>
    </source>
</evidence>
<dbReference type="InterPro" id="IPR017830">
    <property type="entry name" value="SQase_HpnE"/>
</dbReference>
<organism evidence="3 4">
    <name type="scientific">Ramlibacter aurantiacus</name>
    <dbReference type="NCBI Taxonomy" id="2801330"/>
    <lineage>
        <taxon>Bacteria</taxon>
        <taxon>Pseudomonadati</taxon>
        <taxon>Pseudomonadota</taxon>
        <taxon>Betaproteobacteria</taxon>
        <taxon>Burkholderiales</taxon>
        <taxon>Comamonadaceae</taxon>
        <taxon>Ramlibacter</taxon>
    </lineage>
</organism>
<dbReference type="PROSITE" id="PS51257">
    <property type="entry name" value="PROKAR_LIPOPROTEIN"/>
    <property type="match status" value="1"/>
</dbReference>
<dbReference type="Pfam" id="PF01593">
    <property type="entry name" value="Amino_oxidase"/>
    <property type="match status" value="1"/>
</dbReference>
<dbReference type="InterPro" id="IPR036188">
    <property type="entry name" value="FAD/NAD-bd_sf"/>
</dbReference>
<proteinExistence type="predicted"/>
<dbReference type="GO" id="GO:0016491">
    <property type="term" value="F:oxidoreductase activity"/>
    <property type="evidence" value="ECO:0007669"/>
    <property type="project" value="InterPro"/>
</dbReference>
<sequence length="428" mass="45786">MRVAVIGAGWAGIAAAVQACSAGHAVTLFEAARQLGGRARSLSLRLTDGQSTEVDNGQHILIGGYTETLSLMQRLGVAPEDALLAMPLELRGPQGEGLSLPRWPPPADFAWGVLTAKGWTLRDKLGLLRTAAAWRRAGFRCDPGETVLSLSRHLGPRVQADLVEPLCISALNTPPDQACGAVFLRVLQDALLGPGWGRWPASWLLLPRRPLGALLPQAGQRWLQAHGATVRTGHRVRNLARPGSGWRVDEEAFDAVVLAGGSDDAARLVEGWNPQAHWLRQARQLRHRPIATVYAQGRHRLARPMVALRSAPGAPAQFVFDRAQLGGPDGLLAFVVSDSQGTRQEIEAAVIAQARALGWDALRPLGTVVEKRATFACTPGLQRPPPQVAQGLWACGDYVRGPYPATLEGAVRSAAEVVGDLTRSVPTT</sequence>
<dbReference type="NCBIfam" id="TIGR03467">
    <property type="entry name" value="HpnE"/>
    <property type="match status" value="1"/>
</dbReference>
<dbReference type="PANTHER" id="PTHR42923">
    <property type="entry name" value="PROTOPORPHYRINOGEN OXIDASE"/>
    <property type="match status" value="1"/>
</dbReference>
<name>A0A936ZRM8_9BURK</name>
<comment type="caution">
    <text evidence="3">The sequence shown here is derived from an EMBL/GenBank/DDBJ whole genome shotgun (WGS) entry which is preliminary data.</text>
</comment>
<dbReference type="PANTHER" id="PTHR42923:SF47">
    <property type="entry name" value="BLR3003 PROTEIN"/>
    <property type="match status" value="1"/>
</dbReference>
<dbReference type="EMBL" id="JAEQNA010000001">
    <property type="protein sequence ID" value="MBL0419805.1"/>
    <property type="molecule type" value="Genomic_DNA"/>
</dbReference>
<evidence type="ECO:0000259" key="2">
    <source>
        <dbReference type="Pfam" id="PF01593"/>
    </source>
</evidence>
<dbReference type="Proteomes" id="UP000613011">
    <property type="component" value="Unassembled WGS sequence"/>
</dbReference>
<dbReference type="Gene3D" id="3.50.50.60">
    <property type="entry name" value="FAD/NAD(P)-binding domain"/>
    <property type="match status" value="1"/>
</dbReference>
<reference evidence="3" key="1">
    <citation type="submission" date="2021-01" db="EMBL/GenBank/DDBJ databases">
        <title>Ramlibacter sp. strain AW1 16S ribosomal RNA gene Genome sequencing and assembly.</title>
        <authorList>
            <person name="Kang M."/>
        </authorList>
    </citation>
    <scope>NUCLEOTIDE SEQUENCE</scope>
    <source>
        <strain evidence="3">AW1</strain>
    </source>
</reference>
<feature type="chain" id="PRO_5036749114" evidence="1">
    <location>
        <begin position="20"/>
        <end position="428"/>
    </location>
</feature>
<accession>A0A936ZRM8</accession>
<keyword evidence="4" id="KW-1185">Reference proteome</keyword>
<evidence type="ECO:0000256" key="1">
    <source>
        <dbReference type="SAM" id="SignalP"/>
    </source>
</evidence>
<dbReference type="InterPro" id="IPR002937">
    <property type="entry name" value="Amino_oxidase"/>
</dbReference>
<gene>
    <name evidence="3" type="ORF">JI739_05550</name>
</gene>
<dbReference type="SUPFAM" id="SSF51905">
    <property type="entry name" value="FAD/NAD(P)-binding domain"/>
    <property type="match status" value="1"/>
</dbReference>
<keyword evidence="1" id="KW-0732">Signal</keyword>
<feature type="signal peptide" evidence="1">
    <location>
        <begin position="1"/>
        <end position="19"/>
    </location>
</feature>
<dbReference type="RefSeq" id="WP_201682809.1">
    <property type="nucleotide sequence ID" value="NZ_JAEQNA010000001.1"/>
</dbReference>
<dbReference type="InterPro" id="IPR050464">
    <property type="entry name" value="Zeta_carotene_desat/Oxidored"/>
</dbReference>
<dbReference type="AlphaFoldDB" id="A0A936ZRM8"/>
<feature type="domain" description="Amine oxidase" evidence="2">
    <location>
        <begin position="11"/>
        <end position="418"/>
    </location>
</feature>
<protein>
    <submittedName>
        <fullName evidence="3">FAD-dependent oxidoreductase</fullName>
    </submittedName>
</protein>
<evidence type="ECO:0000313" key="4">
    <source>
        <dbReference type="Proteomes" id="UP000613011"/>
    </source>
</evidence>